<comment type="similarity">
    <text evidence="1">Belongs to the peptidase S33 family.</text>
</comment>
<accession>A0A0H2RFH1</accession>
<dbReference type="InterPro" id="IPR013595">
    <property type="entry name" value="Pept_S33_TAP-like_C"/>
</dbReference>
<dbReference type="InterPro" id="IPR029058">
    <property type="entry name" value="AB_hydrolase_fold"/>
</dbReference>
<gene>
    <name evidence="5" type="ORF">SCHPADRAFT_906766</name>
</gene>
<dbReference type="SUPFAM" id="SSF53474">
    <property type="entry name" value="alpha/beta-Hydrolases"/>
    <property type="match status" value="1"/>
</dbReference>
<evidence type="ECO:0000313" key="6">
    <source>
        <dbReference type="Proteomes" id="UP000053477"/>
    </source>
</evidence>
<dbReference type="GO" id="GO:0016787">
    <property type="term" value="F:hydrolase activity"/>
    <property type="evidence" value="ECO:0007669"/>
    <property type="project" value="UniProtKB-KW"/>
</dbReference>
<dbReference type="InterPro" id="IPR000073">
    <property type="entry name" value="AB_hydrolase_1"/>
</dbReference>
<evidence type="ECO:0000256" key="1">
    <source>
        <dbReference type="ARBA" id="ARBA00010088"/>
    </source>
</evidence>
<keyword evidence="6" id="KW-1185">Reference proteome</keyword>
<dbReference type="AlphaFoldDB" id="A0A0H2RFH1"/>
<keyword evidence="2 5" id="KW-0378">Hydrolase</keyword>
<dbReference type="OrthoDB" id="425534at2759"/>
<name>A0A0H2RFH1_9AGAM</name>
<reference evidence="5 6" key="1">
    <citation type="submission" date="2015-04" db="EMBL/GenBank/DDBJ databases">
        <title>Complete genome sequence of Schizopora paradoxa KUC8140, a cosmopolitan wood degrader in East Asia.</title>
        <authorList>
            <consortium name="DOE Joint Genome Institute"/>
            <person name="Min B."/>
            <person name="Park H."/>
            <person name="Jang Y."/>
            <person name="Kim J.-J."/>
            <person name="Kim K.H."/>
            <person name="Pangilinan J."/>
            <person name="Lipzen A."/>
            <person name="Riley R."/>
            <person name="Grigoriev I.V."/>
            <person name="Spatafora J.W."/>
            <person name="Choi I.-G."/>
        </authorList>
    </citation>
    <scope>NUCLEOTIDE SEQUENCE [LARGE SCALE GENOMIC DNA]</scope>
    <source>
        <strain evidence="5 6">KUC8140</strain>
    </source>
</reference>
<dbReference type="Pfam" id="PF08386">
    <property type="entry name" value="Abhydrolase_4"/>
    <property type="match status" value="1"/>
</dbReference>
<dbReference type="InParanoid" id="A0A0H2RFH1"/>
<evidence type="ECO:0000313" key="5">
    <source>
        <dbReference type="EMBL" id="KLO10605.1"/>
    </source>
</evidence>
<dbReference type="PANTHER" id="PTHR43248:SF25">
    <property type="entry name" value="AB HYDROLASE-1 DOMAIN-CONTAINING PROTEIN-RELATED"/>
    <property type="match status" value="1"/>
</dbReference>
<evidence type="ECO:0000259" key="3">
    <source>
        <dbReference type="Pfam" id="PF00561"/>
    </source>
</evidence>
<evidence type="ECO:0000259" key="4">
    <source>
        <dbReference type="Pfam" id="PF08386"/>
    </source>
</evidence>
<dbReference type="PANTHER" id="PTHR43248">
    <property type="entry name" value="2-SUCCINYL-6-HYDROXY-2,4-CYCLOHEXADIENE-1-CARBOXYLATE SYNTHASE"/>
    <property type="match status" value="1"/>
</dbReference>
<organism evidence="5 6">
    <name type="scientific">Schizopora paradoxa</name>
    <dbReference type="NCBI Taxonomy" id="27342"/>
    <lineage>
        <taxon>Eukaryota</taxon>
        <taxon>Fungi</taxon>
        <taxon>Dikarya</taxon>
        <taxon>Basidiomycota</taxon>
        <taxon>Agaricomycotina</taxon>
        <taxon>Agaricomycetes</taxon>
        <taxon>Hymenochaetales</taxon>
        <taxon>Schizoporaceae</taxon>
        <taxon>Schizopora</taxon>
    </lineage>
</organism>
<proteinExistence type="inferred from homology"/>
<feature type="domain" description="Peptidase S33 tripeptidyl aminopeptidase-like C-terminal" evidence="4">
    <location>
        <begin position="421"/>
        <end position="526"/>
    </location>
</feature>
<dbReference type="Proteomes" id="UP000053477">
    <property type="component" value="Unassembled WGS sequence"/>
</dbReference>
<dbReference type="STRING" id="27342.A0A0H2RFH1"/>
<evidence type="ECO:0000256" key="2">
    <source>
        <dbReference type="ARBA" id="ARBA00022801"/>
    </source>
</evidence>
<dbReference type="InterPro" id="IPR051601">
    <property type="entry name" value="Serine_prot/Carboxylest_S33"/>
</dbReference>
<dbReference type="Pfam" id="PF00561">
    <property type="entry name" value="Abhydrolase_1"/>
    <property type="match status" value="1"/>
</dbReference>
<dbReference type="EMBL" id="KQ086022">
    <property type="protein sequence ID" value="KLO10605.1"/>
    <property type="molecule type" value="Genomic_DNA"/>
</dbReference>
<protein>
    <submittedName>
        <fullName evidence="5">Alpha/beta-hydrolase</fullName>
    </submittedName>
</protein>
<feature type="domain" description="AB hydrolase-1" evidence="3">
    <location>
        <begin position="80"/>
        <end position="276"/>
    </location>
</feature>
<dbReference type="Gene3D" id="3.40.50.1820">
    <property type="entry name" value="alpha/beta hydrolase"/>
    <property type="match status" value="1"/>
</dbReference>
<sequence length="576" mass="63120">MWSRALELFSKSFDVHVALTSLVSSHSTIGTVKWFKCDTDVPDGVECGTIDVPLDYFNASKGTSTLALARLNATKERRGTVFLNPGGPGGAGTRLVTGRGDLFALLVGPHYDLIGFDPRGIGRTVPKTQCFPDAMYRQIFQANTVIEQGFTVTSNYSDPIMRDKLIEQHRQFLALYETQAKLCAENMGEELKYMGTANVVRDIDFMTTVFDGKNANINFWGGSYGTLLGAYLVNMIPSRVGRVVIDGVANPVVWSNEETYFWPRDFLSSTEDTFQWFLRTCSQAGPKLCPLAREVGEPTTDIQTRLEAFMDKLYETPLPVPNARRPGYLTSGGFRALILVFLERPAIWGVGSKFLAEAMAGDGTALYNLLLPDYDITAPDSDLARLAVSCLDAPRSKTQAEFPTPEMMTDVALEAIRDVSPHFGASMSWGEPDGGCQFWPVEGPERFIGPWNHTLSNKILIISNTADPVTPIASGKLVHKLLADSSALLVQNSPGHCSLALGSLCTLKTVQKYYDSGELPSEGTICETDEVPFPDPLNGVSVFSDKSKDDVALLLAAMGIRDELHSMRGRHISGFY</sequence>